<evidence type="ECO:0000313" key="3">
    <source>
        <dbReference type="EMBL" id="TVY01111.1"/>
    </source>
</evidence>
<accession>A0A559JMK5</accession>
<evidence type="ECO:0000313" key="4">
    <source>
        <dbReference type="Proteomes" id="UP000316330"/>
    </source>
</evidence>
<dbReference type="PANTHER" id="PTHR21666">
    <property type="entry name" value="PEPTIDASE-RELATED"/>
    <property type="match status" value="1"/>
</dbReference>
<gene>
    <name evidence="3" type="ORF">FPZ45_08115</name>
</gene>
<evidence type="ECO:0000259" key="2">
    <source>
        <dbReference type="Pfam" id="PF01551"/>
    </source>
</evidence>
<feature type="domain" description="M23ase beta-sheet core" evidence="2">
    <location>
        <begin position="224"/>
        <end position="318"/>
    </location>
</feature>
<feature type="coiled-coil region" evidence="1">
    <location>
        <begin position="169"/>
        <end position="196"/>
    </location>
</feature>
<feature type="coiled-coil region" evidence="1">
    <location>
        <begin position="83"/>
        <end position="120"/>
    </location>
</feature>
<dbReference type="GO" id="GO:0004222">
    <property type="term" value="F:metalloendopeptidase activity"/>
    <property type="evidence" value="ECO:0007669"/>
    <property type="project" value="TreeGrafter"/>
</dbReference>
<name>A0A559JMK5_9BACL</name>
<reference evidence="3 4" key="1">
    <citation type="submission" date="2019-07" db="EMBL/GenBank/DDBJ databases">
        <authorList>
            <person name="Kim J."/>
        </authorList>
    </citation>
    <scope>NUCLEOTIDE SEQUENCE [LARGE SCALE GENOMIC DNA]</scope>
    <source>
        <strain evidence="3 4">G13</strain>
    </source>
</reference>
<sequence>MAHYRRKAKWSFILIRDADHRVKQFRVSGRTVAFLPVAAALTVAGGFAGTELQALHRIHDLEFLLADNTGRYDAALAGRNGEIHTLREELRVLNGETQQLQERMNALAELETKLRRFIEKYGDDPILPAFGKSGSSDSEVAASTLMGSSSDKLSATAVESTIADFSELSQMLDEMAASMEANLRKVEQRRAEFDALPSGWPTVSRKLTSGFGYRSDPFTGKSTFHAGVDITGDVGDPIFAAGDGTVKVAEFNLTRGNYIIIAHRNGLESWYMHLSKIEVNAGQQLKRGDKIGKMGNSGRSTGPHLHFQVVASEEPVNPLPYLRQIKED</sequence>
<dbReference type="EMBL" id="VNJJ01000004">
    <property type="protein sequence ID" value="TVY01111.1"/>
    <property type="molecule type" value="Genomic_DNA"/>
</dbReference>
<evidence type="ECO:0000256" key="1">
    <source>
        <dbReference type="SAM" id="Coils"/>
    </source>
</evidence>
<dbReference type="InterPro" id="IPR050570">
    <property type="entry name" value="Cell_wall_metabolism_enzyme"/>
</dbReference>
<dbReference type="InterPro" id="IPR016047">
    <property type="entry name" value="M23ase_b-sheet_dom"/>
</dbReference>
<dbReference type="SUPFAM" id="SSF51261">
    <property type="entry name" value="Duplicated hybrid motif"/>
    <property type="match status" value="1"/>
</dbReference>
<organism evidence="3 4">
    <name type="scientific">Cohnella terricola</name>
    <dbReference type="NCBI Taxonomy" id="1289167"/>
    <lineage>
        <taxon>Bacteria</taxon>
        <taxon>Bacillati</taxon>
        <taxon>Bacillota</taxon>
        <taxon>Bacilli</taxon>
        <taxon>Bacillales</taxon>
        <taxon>Paenibacillaceae</taxon>
        <taxon>Cohnella</taxon>
    </lineage>
</organism>
<dbReference type="Gene3D" id="2.70.70.10">
    <property type="entry name" value="Glucose Permease (Domain IIA)"/>
    <property type="match status" value="1"/>
</dbReference>
<dbReference type="InterPro" id="IPR011055">
    <property type="entry name" value="Dup_hybrid_motif"/>
</dbReference>
<dbReference type="Pfam" id="PF01551">
    <property type="entry name" value="Peptidase_M23"/>
    <property type="match status" value="1"/>
</dbReference>
<keyword evidence="4" id="KW-1185">Reference proteome</keyword>
<proteinExistence type="predicted"/>
<dbReference type="Proteomes" id="UP000316330">
    <property type="component" value="Unassembled WGS sequence"/>
</dbReference>
<dbReference type="PANTHER" id="PTHR21666:SF270">
    <property type="entry name" value="MUREIN HYDROLASE ACTIVATOR ENVC"/>
    <property type="match status" value="1"/>
</dbReference>
<dbReference type="RefSeq" id="WP_144700118.1">
    <property type="nucleotide sequence ID" value="NZ_VNJJ01000004.1"/>
</dbReference>
<dbReference type="OrthoDB" id="9805799at2"/>
<dbReference type="CDD" id="cd12797">
    <property type="entry name" value="M23_peptidase"/>
    <property type="match status" value="1"/>
</dbReference>
<keyword evidence="1" id="KW-0175">Coiled coil</keyword>
<protein>
    <submittedName>
        <fullName evidence="3">M23 family metallopeptidase</fullName>
    </submittedName>
</protein>
<dbReference type="AlphaFoldDB" id="A0A559JMK5"/>
<comment type="caution">
    <text evidence="3">The sequence shown here is derived from an EMBL/GenBank/DDBJ whole genome shotgun (WGS) entry which is preliminary data.</text>
</comment>